<evidence type="ECO:0000256" key="1">
    <source>
        <dbReference type="SAM" id="MobiDB-lite"/>
    </source>
</evidence>
<feature type="compositionally biased region" description="Basic residues" evidence="1">
    <location>
        <begin position="415"/>
        <end position="424"/>
    </location>
</feature>
<dbReference type="InterPro" id="IPR056551">
    <property type="entry name" value="Beta-prop_NOL10_N"/>
</dbReference>
<proteinExistence type="predicted"/>
<organism evidence="4 5">
    <name type="scientific">Oldenlandia corymbosa var. corymbosa</name>
    <dbReference type="NCBI Taxonomy" id="529605"/>
    <lineage>
        <taxon>Eukaryota</taxon>
        <taxon>Viridiplantae</taxon>
        <taxon>Streptophyta</taxon>
        <taxon>Embryophyta</taxon>
        <taxon>Tracheophyta</taxon>
        <taxon>Spermatophyta</taxon>
        <taxon>Magnoliopsida</taxon>
        <taxon>eudicotyledons</taxon>
        <taxon>Gunneridae</taxon>
        <taxon>Pentapetalae</taxon>
        <taxon>asterids</taxon>
        <taxon>lamiids</taxon>
        <taxon>Gentianales</taxon>
        <taxon>Rubiaceae</taxon>
        <taxon>Rubioideae</taxon>
        <taxon>Spermacoceae</taxon>
        <taxon>Hedyotis-Oldenlandia complex</taxon>
        <taxon>Oldenlandia</taxon>
    </lineage>
</organism>
<sequence>MGRDLAYDCWYCDLLCAASSPGLYRINLEQGRFLSPLSTQSEALNVVTRSKVHGLVACGGEDGFVECFDVHTRSSVGRIDAVSPAGDVYDQEVTALQFDEDGGYLMGVGSSSGNVQIYDLRSSVPLRVKDHMYGNPILSIKWHKTLNSETTKLITADKHIDNSQIPSYFVPALGPAPKWCSHLDNLTEELEENPETTIYDDFKFLMKEDLEKLNLTSLVGSNCLRAYMHGYFIDYRLYKRVLGWSNSLDRKDYIEKLKQAKLEKERESRNTIRRKLPKVNRNLAAKLLLEEAEPRRRRGDSQLREDDENTDSDALTDAEDGLGGEKVAAMTKENVSNSNGVKVGAGGSRETSFISRSKAKYREYDDDDDDDDDDRDGLPQKRREIQALKLKPDKSSFRGGFGRGGIRGKGMGGRARGRGRGRHQ</sequence>
<dbReference type="PANTHER" id="PTHR14927:SF0">
    <property type="entry name" value="NUCLEOLAR PROTEIN 10"/>
    <property type="match status" value="1"/>
</dbReference>
<dbReference type="Pfam" id="PF23097">
    <property type="entry name" value="NOL10_2nd"/>
    <property type="match status" value="1"/>
</dbReference>
<dbReference type="InterPro" id="IPR036322">
    <property type="entry name" value="WD40_repeat_dom_sf"/>
</dbReference>
<dbReference type="Gene3D" id="2.130.10.10">
    <property type="entry name" value="YVTN repeat-like/Quinoprotein amine dehydrogenase"/>
    <property type="match status" value="1"/>
</dbReference>
<feature type="compositionally biased region" description="Gly residues" evidence="1">
    <location>
        <begin position="399"/>
        <end position="414"/>
    </location>
</feature>
<evidence type="ECO:0000259" key="2">
    <source>
        <dbReference type="Pfam" id="PF23097"/>
    </source>
</evidence>
<dbReference type="Pfam" id="PF23098">
    <property type="entry name" value="Beta-prop_NOL10_N"/>
    <property type="match status" value="1"/>
</dbReference>
<gene>
    <name evidence="4" type="ORF">OLC1_LOCUS4175</name>
</gene>
<dbReference type="Proteomes" id="UP001161247">
    <property type="component" value="Chromosome 1"/>
</dbReference>
<dbReference type="GO" id="GO:0000462">
    <property type="term" value="P:maturation of SSU-rRNA from tricistronic rRNA transcript (SSU-rRNA, 5.8S rRNA, LSU-rRNA)"/>
    <property type="evidence" value="ECO:0007669"/>
    <property type="project" value="TreeGrafter"/>
</dbReference>
<dbReference type="InterPro" id="IPR040382">
    <property type="entry name" value="NOL10/Enp2"/>
</dbReference>
<evidence type="ECO:0000313" key="5">
    <source>
        <dbReference type="Proteomes" id="UP001161247"/>
    </source>
</evidence>
<name>A0AAV1CBE5_OLDCO</name>
<evidence type="ECO:0000313" key="4">
    <source>
        <dbReference type="EMBL" id="CAI9092523.1"/>
    </source>
</evidence>
<feature type="domain" description="Nucleolar protein 10-like N-terminal" evidence="3">
    <location>
        <begin position="3"/>
        <end position="151"/>
    </location>
</feature>
<keyword evidence="5" id="KW-1185">Reference proteome</keyword>
<feature type="compositionally biased region" description="Acidic residues" evidence="1">
    <location>
        <begin position="364"/>
        <end position="375"/>
    </location>
</feature>
<feature type="domain" description="Nucleolar protein 10-like second" evidence="2">
    <location>
        <begin position="198"/>
        <end position="241"/>
    </location>
</feature>
<dbReference type="PANTHER" id="PTHR14927">
    <property type="entry name" value="NUCLEOLAR PROTEIN 10"/>
    <property type="match status" value="1"/>
</dbReference>
<feature type="compositionally biased region" description="Basic and acidic residues" evidence="1">
    <location>
        <begin position="376"/>
        <end position="396"/>
    </location>
</feature>
<dbReference type="GO" id="GO:0030686">
    <property type="term" value="C:90S preribosome"/>
    <property type="evidence" value="ECO:0007669"/>
    <property type="project" value="TreeGrafter"/>
</dbReference>
<feature type="compositionally biased region" description="Acidic residues" evidence="1">
    <location>
        <begin position="305"/>
        <end position="322"/>
    </location>
</feature>
<accession>A0AAV1CBE5</accession>
<dbReference type="AlphaFoldDB" id="A0AAV1CBE5"/>
<dbReference type="SUPFAM" id="SSF50978">
    <property type="entry name" value="WD40 repeat-like"/>
    <property type="match status" value="1"/>
</dbReference>
<dbReference type="InterPro" id="IPR056550">
    <property type="entry name" value="NOL10_2nd"/>
</dbReference>
<reference evidence="4" key="1">
    <citation type="submission" date="2023-03" db="EMBL/GenBank/DDBJ databases">
        <authorList>
            <person name="Julca I."/>
        </authorList>
    </citation>
    <scope>NUCLEOTIDE SEQUENCE</scope>
</reference>
<protein>
    <submittedName>
        <fullName evidence="4">OLC1v1027780C1</fullName>
    </submittedName>
</protein>
<feature type="compositionally biased region" description="Basic and acidic residues" evidence="1">
    <location>
        <begin position="290"/>
        <end position="304"/>
    </location>
</feature>
<dbReference type="InterPro" id="IPR015943">
    <property type="entry name" value="WD40/YVTN_repeat-like_dom_sf"/>
</dbReference>
<evidence type="ECO:0000259" key="3">
    <source>
        <dbReference type="Pfam" id="PF23098"/>
    </source>
</evidence>
<dbReference type="GO" id="GO:0032040">
    <property type="term" value="C:small-subunit processome"/>
    <property type="evidence" value="ECO:0007669"/>
    <property type="project" value="TreeGrafter"/>
</dbReference>
<dbReference type="EMBL" id="OX459118">
    <property type="protein sequence ID" value="CAI9092523.1"/>
    <property type="molecule type" value="Genomic_DNA"/>
</dbReference>
<feature type="region of interest" description="Disordered" evidence="1">
    <location>
        <begin position="290"/>
        <end position="424"/>
    </location>
</feature>